<comment type="caution">
    <text evidence="2">The sequence shown here is derived from an EMBL/GenBank/DDBJ whole genome shotgun (WGS) entry which is preliminary data.</text>
</comment>
<evidence type="ECO:0000313" key="2">
    <source>
        <dbReference type="EMBL" id="KDS94187.1"/>
    </source>
</evidence>
<organism evidence="2 3">
    <name type="scientific">Dermabacter hominis 1368</name>
    <dbReference type="NCBI Taxonomy" id="1450519"/>
    <lineage>
        <taxon>Bacteria</taxon>
        <taxon>Bacillati</taxon>
        <taxon>Actinomycetota</taxon>
        <taxon>Actinomycetes</taxon>
        <taxon>Micrococcales</taxon>
        <taxon>Dermabacteraceae</taxon>
        <taxon>Dermabacter</taxon>
    </lineage>
</organism>
<reference evidence="2 3" key="1">
    <citation type="submission" date="2014-01" db="EMBL/GenBank/DDBJ databases">
        <title>Draft genome sequence of the multidrug-resistant clinical isolate Dermabacter hominis 1368.</title>
        <authorList>
            <person name="Albersmeier A."/>
            <person name="Bomholt C."/>
            <person name="Glaub A."/>
            <person name="Ruckert C."/>
            <person name="Soriano F."/>
            <person name="Fernandez-Natal I."/>
            <person name="Tauch A."/>
        </authorList>
    </citation>
    <scope>NUCLEOTIDE SEQUENCE [LARGE SCALE GENOMIC DNA]</scope>
    <source>
        <strain evidence="2 3">1368</strain>
    </source>
</reference>
<name>A0ABR4SN96_9MICO</name>
<evidence type="ECO:0008006" key="4">
    <source>
        <dbReference type="Google" id="ProtNLM"/>
    </source>
</evidence>
<protein>
    <recommendedName>
        <fullName evidence="4">RecT-like ssDNA binding protein</fullName>
    </recommendedName>
</protein>
<sequence>MSDVTQHEPQAVALTTPSTIVSAAQEMTSAGQLANGLCGTSFVPQHFRGKPEEAAAAIMYGSTLGMDPLTSLQQIYSIGGKPALYSRAMVAIVLSKGHQIWTVEDTPESVTVAGRRRGSDRVEQITWTIDRAKSAGYTSNKNYQKDPHAMLYARAAGDVARRIAPDALLGLAYSAEELELHGDTSVSTQRVKASASDFDQPEETDPAVPSDAQVKRMWAGIRSRIDETQHRAFIEETIGHPIESSKQLTRDEVAKIIDRLERM</sequence>
<dbReference type="Proteomes" id="UP000030182">
    <property type="component" value="Unassembled WGS sequence"/>
</dbReference>
<proteinExistence type="predicted"/>
<keyword evidence="3" id="KW-1185">Reference proteome</keyword>
<evidence type="ECO:0000256" key="1">
    <source>
        <dbReference type="SAM" id="MobiDB-lite"/>
    </source>
</evidence>
<evidence type="ECO:0000313" key="3">
    <source>
        <dbReference type="Proteomes" id="UP000030182"/>
    </source>
</evidence>
<dbReference type="EMBL" id="JDRS01000002">
    <property type="protein sequence ID" value="KDS94187.1"/>
    <property type="molecule type" value="Genomic_DNA"/>
</dbReference>
<feature type="region of interest" description="Disordered" evidence="1">
    <location>
        <begin position="191"/>
        <end position="210"/>
    </location>
</feature>
<gene>
    <name evidence="2" type="ORF">DHOM_02760</name>
</gene>
<accession>A0ABR4SN96</accession>